<evidence type="ECO:0000313" key="2">
    <source>
        <dbReference type="Proteomes" id="UP000015105"/>
    </source>
</evidence>
<protein>
    <submittedName>
        <fullName evidence="1">Uncharacterized protein</fullName>
    </submittedName>
</protein>
<reference evidence="1" key="5">
    <citation type="journal article" date="2021" name="G3 (Bethesda)">
        <title>Aegilops tauschii genome assembly Aet v5.0 features greater sequence contiguity and improved annotation.</title>
        <authorList>
            <person name="Wang L."/>
            <person name="Zhu T."/>
            <person name="Rodriguez J.C."/>
            <person name="Deal K.R."/>
            <person name="Dubcovsky J."/>
            <person name="McGuire P.E."/>
            <person name="Lux T."/>
            <person name="Spannagl M."/>
            <person name="Mayer K.F.X."/>
            <person name="Baldrich P."/>
            <person name="Meyers B.C."/>
            <person name="Huo N."/>
            <person name="Gu Y.Q."/>
            <person name="Zhou H."/>
            <person name="Devos K.M."/>
            <person name="Bennetzen J.L."/>
            <person name="Unver T."/>
            <person name="Budak H."/>
            <person name="Gulick P.J."/>
            <person name="Galiba G."/>
            <person name="Kalapos B."/>
            <person name="Nelson D.R."/>
            <person name="Li P."/>
            <person name="You F.M."/>
            <person name="Luo M.C."/>
            <person name="Dvorak J."/>
        </authorList>
    </citation>
    <scope>NUCLEOTIDE SEQUENCE [LARGE SCALE GENOMIC DNA]</scope>
    <source>
        <strain evidence="1">cv. AL8/78</strain>
    </source>
</reference>
<reference evidence="1" key="4">
    <citation type="submission" date="2019-03" db="UniProtKB">
        <authorList>
            <consortium name="EnsemblPlants"/>
        </authorList>
    </citation>
    <scope>IDENTIFICATION</scope>
</reference>
<dbReference type="Proteomes" id="UP000015105">
    <property type="component" value="Chromosome 6D"/>
</dbReference>
<keyword evidence="2" id="KW-1185">Reference proteome</keyword>
<dbReference type="AlphaFoldDB" id="A0A453MPX0"/>
<organism evidence="1 2">
    <name type="scientific">Aegilops tauschii subsp. strangulata</name>
    <name type="common">Goatgrass</name>
    <dbReference type="NCBI Taxonomy" id="200361"/>
    <lineage>
        <taxon>Eukaryota</taxon>
        <taxon>Viridiplantae</taxon>
        <taxon>Streptophyta</taxon>
        <taxon>Embryophyta</taxon>
        <taxon>Tracheophyta</taxon>
        <taxon>Spermatophyta</taxon>
        <taxon>Magnoliopsida</taxon>
        <taxon>Liliopsida</taxon>
        <taxon>Poales</taxon>
        <taxon>Poaceae</taxon>
        <taxon>BOP clade</taxon>
        <taxon>Pooideae</taxon>
        <taxon>Triticodae</taxon>
        <taxon>Triticeae</taxon>
        <taxon>Triticinae</taxon>
        <taxon>Aegilops</taxon>
    </lineage>
</organism>
<accession>A0A453MPX0</accession>
<name>A0A453MPX0_AEGTS</name>
<sequence>VVHVCRQVNFLLVIFEFPIFLINLQYPCFADLSMSHEYIHVNAYACTVCLFNYKTTHNFSGYRMLGS</sequence>
<evidence type="ECO:0000313" key="1">
    <source>
        <dbReference type="EnsemblPlants" id="AET6Gv20023100.8"/>
    </source>
</evidence>
<reference evidence="2" key="2">
    <citation type="journal article" date="2017" name="Nat. Plants">
        <title>The Aegilops tauschii genome reveals multiple impacts of transposons.</title>
        <authorList>
            <person name="Zhao G."/>
            <person name="Zou C."/>
            <person name="Li K."/>
            <person name="Wang K."/>
            <person name="Li T."/>
            <person name="Gao L."/>
            <person name="Zhang X."/>
            <person name="Wang H."/>
            <person name="Yang Z."/>
            <person name="Liu X."/>
            <person name="Jiang W."/>
            <person name="Mao L."/>
            <person name="Kong X."/>
            <person name="Jiao Y."/>
            <person name="Jia J."/>
        </authorList>
    </citation>
    <scope>NUCLEOTIDE SEQUENCE [LARGE SCALE GENOMIC DNA]</scope>
    <source>
        <strain evidence="2">cv. AL8/78</strain>
    </source>
</reference>
<reference evidence="2" key="1">
    <citation type="journal article" date="2014" name="Science">
        <title>Ancient hybridizations among the ancestral genomes of bread wheat.</title>
        <authorList>
            <consortium name="International Wheat Genome Sequencing Consortium,"/>
            <person name="Marcussen T."/>
            <person name="Sandve S.R."/>
            <person name="Heier L."/>
            <person name="Spannagl M."/>
            <person name="Pfeifer M."/>
            <person name="Jakobsen K.S."/>
            <person name="Wulff B.B."/>
            <person name="Steuernagel B."/>
            <person name="Mayer K.F."/>
            <person name="Olsen O.A."/>
        </authorList>
    </citation>
    <scope>NUCLEOTIDE SEQUENCE [LARGE SCALE GENOMIC DNA]</scope>
    <source>
        <strain evidence="2">cv. AL8/78</strain>
    </source>
</reference>
<reference evidence="1" key="3">
    <citation type="journal article" date="2017" name="Nature">
        <title>Genome sequence of the progenitor of the wheat D genome Aegilops tauschii.</title>
        <authorList>
            <person name="Luo M.C."/>
            <person name="Gu Y.Q."/>
            <person name="Puiu D."/>
            <person name="Wang H."/>
            <person name="Twardziok S.O."/>
            <person name="Deal K.R."/>
            <person name="Huo N."/>
            <person name="Zhu T."/>
            <person name="Wang L."/>
            <person name="Wang Y."/>
            <person name="McGuire P.E."/>
            <person name="Liu S."/>
            <person name="Long H."/>
            <person name="Ramasamy R.K."/>
            <person name="Rodriguez J.C."/>
            <person name="Van S.L."/>
            <person name="Yuan L."/>
            <person name="Wang Z."/>
            <person name="Xia Z."/>
            <person name="Xiao L."/>
            <person name="Anderson O.D."/>
            <person name="Ouyang S."/>
            <person name="Liang Y."/>
            <person name="Zimin A.V."/>
            <person name="Pertea G."/>
            <person name="Qi P."/>
            <person name="Bennetzen J.L."/>
            <person name="Dai X."/>
            <person name="Dawson M.W."/>
            <person name="Muller H.G."/>
            <person name="Kugler K."/>
            <person name="Rivarola-Duarte L."/>
            <person name="Spannagl M."/>
            <person name="Mayer K.F.X."/>
            <person name="Lu F.H."/>
            <person name="Bevan M.W."/>
            <person name="Leroy P."/>
            <person name="Li P."/>
            <person name="You F.M."/>
            <person name="Sun Q."/>
            <person name="Liu Z."/>
            <person name="Lyons E."/>
            <person name="Wicker T."/>
            <person name="Salzberg S.L."/>
            <person name="Devos K.M."/>
            <person name="Dvorak J."/>
        </authorList>
    </citation>
    <scope>NUCLEOTIDE SEQUENCE [LARGE SCALE GENOMIC DNA]</scope>
    <source>
        <strain evidence="1">cv. AL8/78</strain>
    </source>
</reference>
<dbReference type="Gramene" id="AET6Gv20023100.8">
    <property type="protein sequence ID" value="AET6Gv20023100.8"/>
    <property type="gene ID" value="AET6Gv20023100"/>
</dbReference>
<proteinExistence type="predicted"/>
<dbReference type="EnsemblPlants" id="AET6Gv20023100.8">
    <property type="protein sequence ID" value="AET6Gv20023100.8"/>
    <property type="gene ID" value="AET6Gv20023100"/>
</dbReference>